<dbReference type="InterPro" id="IPR036388">
    <property type="entry name" value="WH-like_DNA-bd_sf"/>
</dbReference>
<dbReference type="PANTHER" id="PTHR44688">
    <property type="entry name" value="DNA-BINDING TRANSCRIPTIONAL ACTIVATOR DEVR_DOSR"/>
    <property type="match status" value="1"/>
</dbReference>
<sequence length="183" mass="20228">MEGWKVKTFPSGLSFLQGDSPSVPGAVIIDVRMPGMSGLELQDELIRRKYPHPVIFLSGHGDIGMAVKAVKKGAANFLQKPVNPGELVEVIRECMEQEEKRQELSKEAAQALLQRLTPRERQITALILQGLTNTAIAGRLGLSVRTVENHREAVYRKMNVNSLPALKSKLDGQLHMFSGVFVE</sequence>
<keyword evidence="3" id="KW-0804">Transcription</keyword>
<dbReference type="Gene3D" id="1.10.10.10">
    <property type="entry name" value="Winged helix-like DNA-binding domain superfamily/Winged helix DNA-binding domain"/>
    <property type="match status" value="1"/>
</dbReference>
<organism evidence="8 9">
    <name type="scientific">Mesosutterella porci</name>
    <dbReference type="NCBI Taxonomy" id="2915351"/>
    <lineage>
        <taxon>Bacteria</taxon>
        <taxon>Pseudomonadati</taxon>
        <taxon>Pseudomonadota</taxon>
        <taxon>Betaproteobacteria</taxon>
        <taxon>Burkholderiales</taxon>
        <taxon>Sutterellaceae</taxon>
        <taxon>Mesosutterella</taxon>
    </lineage>
</organism>
<keyword evidence="2" id="KW-0238">DNA-binding</keyword>
<name>A0ABS9MN65_9BURK</name>
<dbReference type="SMART" id="SM00421">
    <property type="entry name" value="HTH_LUXR"/>
    <property type="match status" value="1"/>
</dbReference>
<keyword evidence="5" id="KW-0175">Coiled coil</keyword>
<dbReference type="InterPro" id="IPR001789">
    <property type="entry name" value="Sig_transdc_resp-reg_receiver"/>
</dbReference>
<feature type="domain" description="Response regulatory" evidence="7">
    <location>
        <begin position="1"/>
        <end position="95"/>
    </location>
</feature>
<evidence type="ECO:0000313" key="9">
    <source>
        <dbReference type="Proteomes" id="UP001297600"/>
    </source>
</evidence>
<dbReference type="PROSITE" id="PS00622">
    <property type="entry name" value="HTH_LUXR_1"/>
    <property type="match status" value="1"/>
</dbReference>
<protein>
    <submittedName>
        <fullName evidence="8">Response regulator</fullName>
    </submittedName>
</protein>
<reference evidence="8 9" key="1">
    <citation type="submission" date="2022-02" db="EMBL/GenBank/DDBJ databases">
        <title>Mesosutterella porci, a novel member of the family Sutterellaceae from pig feces.</title>
        <authorList>
            <person name="Wylensek D."/>
            <person name="Clavel T."/>
        </authorList>
    </citation>
    <scope>NUCLEOTIDE SEQUENCE [LARGE SCALE GENOMIC DNA]</scope>
    <source>
        <strain evidence="9">oilRF-744-wt-GAM-9</strain>
    </source>
</reference>
<dbReference type="Gene3D" id="3.40.50.2300">
    <property type="match status" value="1"/>
</dbReference>
<evidence type="ECO:0000256" key="1">
    <source>
        <dbReference type="ARBA" id="ARBA00023015"/>
    </source>
</evidence>
<dbReference type="SMART" id="SM00448">
    <property type="entry name" value="REC"/>
    <property type="match status" value="1"/>
</dbReference>
<dbReference type="PRINTS" id="PR00038">
    <property type="entry name" value="HTHLUXR"/>
</dbReference>
<dbReference type="Proteomes" id="UP001297600">
    <property type="component" value="Unassembled WGS sequence"/>
</dbReference>
<evidence type="ECO:0000259" key="7">
    <source>
        <dbReference type="PROSITE" id="PS50110"/>
    </source>
</evidence>
<dbReference type="EMBL" id="JAKNCT010000001">
    <property type="protein sequence ID" value="MCG5030057.1"/>
    <property type="molecule type" value="Genomic_DNA"/>
</dbReference>
<dbReference type="Pfam" id="PF00072">
    <property type="entry name" value="Response_reg"/>
    <property type="match status" value="1"/>
</dbReference>
<gene>
    <name evidence="8" type="ORF">MAF45_01130</name>
</gene>
<comment type="caution">
    <text evidence="8">The sequence shown here is derived from an EMBL/GenBank/DDBJ whole genome shotgun (WGS) entry which is preliminary data.</text>
</comment>
<dbReference type="InterPro" id="IPR011006">
    <property type="entry name" value="CheY-like_superfamily"/>
</dbReference>
<dbReference type="PANTHER" id="PTHR44688:SF16">
    <property type="entry name" value="DNA-BINDING TRANSCRIPTIONAL ACTIVATOR DEVR_DOSR"/>
    <property type="match status" value="1"/>
</dbReference>
<keyword evidence="4" id="KW-0597">Phosphoprotein</keyword>
<dbReference type="PROSITE" id="PS50043">
    <property type="entry name" value="HTH_LUXR_2"/>
    <property type="match status" value="1"/>
</dbReference>
<evidence type="ECO:0000313" key="8">
    <source>
        <dbReference type="EMBL" id="MCG5030057.1"/>
    </source>
</evidence>
<evidence type="ECO:0000256" key="4">
    <source>
        <dbReference type="PROSITE-ProRule" id="PRU00169"/>
    </source>
</evidence>
<evidence type="ECO:0000256" key="3">
    <source>
        <dbReference type="ARBA" id="ARBA00023163"/>
    </source>
</evidence>
<evidence type="ECO:0000259" key="6">
    <source>
        <dbReference type="PROSITE" id="PS50043"/>
    </source>
</evidence>
<accession>A0ABS9MN65</accession>
<dbReference type="PROSITE" id="PS50110">
    <property type="entry name" value="RESPONSE_REGULATORY"/>
    <property type="match status" value="1"/>
</dbReference>
<proteinExistence type="predicted"/>
<evidence type="ECO:0000256" key="2">
    <source>
        <dbReference type="ARBA" id="ARBA00023125"/>
    </source>
</evidence>
<keyword evidence="9" id="KW-1185">Reference proteome</keyword>
<evidence type="ECO:0000256" key="5">
    <source>
        <dbReference type="SAM" id="Coils"/>
    </source>
</evidence>
<keyword evidence="1" id="KW-0805">Transcription regulation</keyword>
<feature type="modified residue" description="4-aspartylphosphate" evidence="4">
    <location>
        <position position="30"/>
    </location>
</feature>
<dbReference type="InterPro" id="IPR000792">
    <property type="entry name" value="Tscrpt_reg_LuxR_C"/>
</dbReference>
<dbReference type="CDD" id="cd06170">
    <property type="entry name" value="LuxR_C_like"/>
    <property type="match status" value="1"/>
</dbReference>
<feature type="domain" description="HTH luxR-type" evidence="6">
    <location>
        <begin position="109"/>
        <end position="174"/>
    </location>
</feature>
<feature type="coiled-coil region" evidence="5">
    <location>
        <begin position="87"/>
        <end position="115"/>
    </location>
</feature>
<dbReference type="Pfam" id="PF00196">
    <property type="entry name" value="GerE"/>
    <property type="match status" value="1"/>
</dbReference>
<dbReference type="SUPFAM" id="SSF52172">
    <property type="entry name" value="CheY-like"/>
    <property type="match status" value="1"/>
</dbReference>